<dbReference type="EMBL" id="FNVT01000019">
    <property type="protein sequence ID" value="SEH01244.1"/>
    <property type="molecule type" value="Genomic_DNA"/>
</dbReference>
<dbReference type="InterPro" id="IPR044068">
    <property type="entry name" value="CB"/>
</dbReference>
<accession>A0A1H6EX54</accession>
<dbReference type="AlphaFoldDB" id="A0A1H6EX54"/>
<dbReference type="RefSeq" id="WP_103962346.1">
    <property type="nucleotide sequence ID" value="NZ_FNVT01000019.1"/>
</dbReference>
<evidence type="ECO:0000313" key="6">
    <source>
        <dbReference type="EMBL" id="SEH01244.1"/>
    </source>
</evidence>
<dbReference type="GO" id="GO:0003677">
    <property type="term" value="F:DNA binding"/>
    <property type="evidence" value="ECO:0007669"/>
    <property type="project" value="UniProtKB-UniRule"/>
</dbReference>
<dbReference type="GO" id="GO:0006310">
    <property type="term" value="P:DNA recombination"/>
    <property type="evidence" value="ECO:0007669"/>
    <property type="project" value="UniProtKB-KW"/>
</dbReference>
<dbReference type="InterPro" id="IPR011010">
    <property type="entry name" value="DNA_brk_join_enz"/>
</dbReference>
<dbReference type="InterPro" id="IPR010998">
    <property type="entry name" value="Integrase_recombinase_N"/>
</dbReference>
<feature type="region of interest" description="Disordered" evidence="4">
    <location>
        <begin position="362"/>
        <end position="382"/>
    </location>
</feature>
<evidence type="ECO:0000256" key="3">
    <source>
        <dbReference type="PROSITE-ProRule" id="PRU01248"/>
    </source>
</evidence>
<keyword evidence="2" id="KW-0233">DNA recombination</keyword>
<dbReference type="InterPro" id="IPR013762">
    <property type="entry name" value="Integrase-like_cat_sf"/>
</dbReference>
<proteinExistence type="predicted"/>
<gene>
    <name evidence="6" type="ORF">SAMN05444920_119174</name>
</gene>
<dbReference type="Gene3D" id="1.10.150.130">
    <property type="match status" value="1"/>
</dbReference>
<feature type="compositionally biased region" description="Low complexity" evidence="4">
    <location>
        <begin position="36"/>
        <end position="52"/>
    </location>
</feature>
<keyword evidence="1 3" id="KW-0238">DNA-binding</keyword>
<evidence type="ECO:0000256" key="1">
    <source>
        <dbReference type="ARBA" id="ARBA00023125"/>
    </source>
</evidence>
<protein>
    <submittedName>
        <fullName evidence="6">Site-specific recombinase XerD</fullName>
    </submittedName>
</protein>
<sequence length="382" mass="40060">MAHDTPRGRETAKSPDGRSADGPETPGESATVPPDSTAGTSAGPTTGSTTGPQVAGEGAPEAASVGLIAGLRPRRQPGDGGEVRGVDVDLVDALAPPTRHAVTAWLQDKPSAATRQVRLQVLAAFLRWLDTAEPPVEPLAVTGAHLDDYCDAALSGTLTIGVRNPGKPLSNTTVSRKRAVLSSFYRFAWRHGLVQHDHAIGRQAPDARDGRLLTREDRRLLRRGIARLAAEGRNAEAAAVALLEATGAPVDALASLTPQDLRPVAAGDDGPTLITVHDSRGDIVAFPIPPLARPLLRKLSAGRTAGELLISRGDGHPVDVQWLRRALTDAALAGGIPRQRAELLHPYMMRATTVAELLRDRAGNGMQPPAGMTALVGSGRPR</sequence>
<keyword evidence="7" id="KW-1185">Reference proteome</keyword>
<dbReference type="SUPFAM" id="SSF56349">
    <property type="entry name" value="DNA breaking-rejoining enzymes"/>
    <property type="match status" value="1"/>
</dbReference>
<feature type="domain" description="Core-binding (CB)" evidence="5">
    <location>
        <begin position="96"/>
        <end position="189"/>
    </location>
</feature>
<evidence type="ECO:0000256" key="4">
    <source>
        <dbReference type="SAM" id="MobiDB-lite"/>
    </source>
</evidence>
<dbReference type="Gene3D" id="1.10.443.10">
    <property type="entry name" value="Intergrase catalytic core"/>
    <property type="match status" value="1"/>
</dbReference>
<evidence type="ECO:0000259" key="5">
    <source>
        <dbReference type="PROSITE" id="PS51900"/>
    </source>
</evidence>
<dbReference type="PROSITE" id="PS51900">
    <property type="entry name" value="CB"/>
    <property type="match status" value="1"/>
</dbReference>
<feature type="compositionally biased region" description="Basic and acidic residues" evidence="4">
    <location>
        <begin position="1"/>
        <end position="21"/>
    </location>
</feature>
<evidence type="ECO:0000313" key="7">
    <source>
        <dbReference type="Proteomes" id="UP000236732"/>
    </source>
</evidence>
<name>A0A1H6EX54_9ACTN</name>
<dbReference type="GO" id="GO:0015074">
    <property type="term" value="P:DNA integration"/>
    <property type="evidence" value="ECO:0007669"/>
    <property type="project" value="InterPro"/>
</dbReference>
<organism evidence="6 7">
    <name type="scientific">Nonomuraea solani</name>
    <dbReference type="NCBI Taxonomy" id="1144553"/>
    <lineage>
        <taxon>Bacteria</taxon>
        <taxon>Bacillati</taxon>
        <taxon>Actinomycetota</taxon>
        <taxon>Actinomycetes</taxon>
        <taxon>Streptosporangiales</taxon>
        <taxon>Streptosporangiaceae</taxon>
        <taxon>Nonomuraea</taxon>
    </lineage>
</organism>
<evidence type="ECO:0000256" key="2">
    <source>
        <dbReference type="ARBA" id="ARBA00023172"/>
    </source>
</evidence>
<dbReference type="OrthoDB" id="3532043at2"/>
<feature type="region of interest" description="Disordered" evidence="4">
    <location>
        <begin position="1"/>
        <end position="60"/>
    </location>
</feature>
<dbReference type="Proteomes" id="UP000236732">
    <property type="component" value="Unassembled WGS sequence"/>
</dbReference>
<reference evidence="6 7" key="1">
    <citation type="submission" date="2016-10" db="EMBL/GenBank/DDBJ databases">
        <authorList>
            <person name="de Groot N.N."/>
        </authorList>
    </citation>
    <scope>NUCLEOTIDE SEQUENCE [LARGE SCALE GENOMIC DNA]</scope>
    <source>
        <strain evidence="6 7">CGMCC 4.7037</strain>
    </source>
</reference>